<dbReference type="InterPro" id="IPR017853">
    <property type="entry name" value="GH"/>
</dbReference>
<dbReference type="Proteomes" id="UP000007129">
    <property type="component" value="Unassembled WGS sequence"/>
</dbReference>
<dbReference type="SUPFAM" id="SSF51445">
    <property type="entry name" value="(Trans)glycosidases"/>
    <property type="match status" value="1"/>
</dbReference>
<dbReference type="PROSITE" id="PS50211">
    <property type="entry name" value="DENN"/>
    <property type="match status" value="1"/>
</dbReference>
<keyword evidence="7" id="KW-1015">Disulfide bond</keyword>
<comment type="similarity">
    <text evidence="3 7">Belongs to the glycosyl hydrolase 27 family.</text>
</comment>
<dbReference type="FunFam" id="3.20.20.70:FF:000197">
    <property type="entry name" value="Alpha-galactosidase"/>
    <property type="match status" value="1"/>
</dbReference>
<dbReference type="PANTHER" id="PTHR11452:SF75">
    <property type="entry name" value="ALPHA-GALACTOSIDASE MEL1"/>
    <property type="match status" value="1"/>
</dbReference>
<dbReference type="eggNOG" id="KOG2432">
    <property type="taxonomic scope" value="Eukaryota"/>
</dbReference>
<dbReference type="HOGENOM" id="CLU_307772_0_0_1"/>
<evidence type="ECO:0000313" key="11">
    <source>
        <dbReference type="Proteomes" id="UP000007129"/>
    </source>
</evidence>
<dbReference type="GO" id="GO:0005975">
    <property type="term" value="P:carbohydrate metabolic process"/>
    <property type="evidence" value="ECO:0007669"/>
    <property type="project" value="InterPro"/>
</dbReference>
<evidence type="ECO:0000256" key="3">
    <source>
        <dbReference type="ARBA" id="ARBA00009743"/>
    </source>
</evidence>
<evidence type="ECO:0000256" key="7">
    <source>
        <dbReference type="RuleBase" id="RU361168"/>
    </source>
</evidence>
<evidence type="ECO:0000256" key="4">
    <source>
        <dbReference type="ARBA" id="ARBA00012755"/>
    </source>
</evidence>
<dbReference type="CDD" id="cd14792">
    <property type="entry name" value="GH27"/>
    <property type="match status" value="1"/>
</dbReference>
<proteinExistence type="inferred from homology"/>
<dbReference type="InterPro" id="IPR041233">
    <property type="entry name" value="Melibiase_C"/>
</dbReference>
<feature type="compositionally biased region" description="Polar residues" evidence="8">
    <location>
        <begin position="935"/>
        <end position="948"/>
    </location>
</feature>
<dbReference type="InterPro" id="IPR013785">
    <property type="entry name" value="Aldolase_TIM"/>
</dbReference>
<comment type="caution">
    <text evidence="10">The sequence shown here is derived from an EMBL/GenBank/DDBJ whole genome shotgun (WGS) entry which is preliminary data.</text>
</comment>
<protein>
    <recommendedName>
        <fullName evidence="4 7">Alpha-galactosidase</fullName>
        <ecNumber evidence="4 7">3.2.1.22</ecNumber>
    </recommendedName>
    <alternativeName>
        <fullName evidence="7">Melibiase</fullName>
    </alternativeName>
</protein>
<dbReference type="Pfam" id="PF16499">
    <property type="entry name" value="Melibiase_2"/>
    <property type="match status" value="1"/>
</dbReference>
<reference evidence="10 11" key="1">
    <citation type="journal article" date="2012" name="BMC Genomics">
        <title>Tools to kill: Genome of one of the most destructive plant pathogenic fungi Macrophomina phaseolina.</title>
        <authorList>
            <person name="Islam M.S."/>
            <person name="Haque M.S."/>
            <person name="Islam M.M."/>
            <person name="Emdad E.M."/>
            <person name="Halim A."/>
            <person name="Hossen Q.M.M."/>
            <person name="Hossain M.Z."/>
            <person name="Ahmed B."/>
            <person name="Rahim S."/>
            <person name="Rahman M.S."/>
            <person name="Alam M.M."/>
            <person name="Hou S."/>
            <person name="Wan X."/>
            <person name="Saito J.A."/>
            <person name="Alam M."/>
        </authorList>
    </citation>
    <scope>NUCLEOTIDE SEQUENCE [LARGE SCALE GENOMIC DNA]</scope>
    <source>
        <strain evidence="10 11">MS6</strain>
    </source>
</reference>
<accession>K2SLY7</accession>
<dbReference type="VEuPathDB" id="FungiDB:MPH_04932"/>
<name>K2SLY7_MACPH</name>
<keyword evidence="5 7" id="KW-0378">Hydrolase</keyword>
<dbReference type="STRING" id="1126212.K2SLY7"/>
<comment type="catalytic activity">
    <reaction evidence="1 7">
        <text>Hydrolysis of terminal, non-reducing alpha-D-galactose residues in alpha-D-galactosides, including galactose oligosaccharides, galactomannans and galactolipids.</text>
        <dbReference type="EC" id="3.2.1.22"/>
    </reaction>
</comment>
<evidence type="ECO:0000259" key="9">
    <source>
        <dbReference type="PROSITE" id="PS50211"/>
    </source>
</evidence>
<dbReference type="EC" id="3.2.1.22" evidence="4 7"/>
<sequence>MEKLEKLKHMVHHHRKRSSHAPSFSLSSFRHWATAFVVCDFNVDVGPEVLMVYPPGTAFSQADLTAICFNRQVSVPVLRNAAARPAPIGLQHACLSSRVETAVPTFPEQQNPEMGKDLTFQFSIRNRSPDVLLSSPCAPYGSPSTFYGHCLFRQEFDGTTKRSYNQKSLVLISNHNFPTFFTRLLQQMTSSGVLCDPNTFEAAISQIASWKSPSVGRHELPFLGTLLVLEIAPHMAFALQGVDLPQNEHPGSVASPIFAYQPTASWSRLIPYLSSLSELYTVYEKMLLCENVVVIAKSPQVCSDAVSALVDLIRPIPYAGEIKPYLTMQSEFCVAGFNGGTSRHFIVGITNPFLLKRILDAAKTSGSTTPYVLYLHSTGSPVPVRPSSSQPACPPGFDIPGGIEAGHPVKKHFKPDRVFLEELDSKQRLDRTGSDTIGPLVRRHFAELTAQFLSPIIRYLATGMSPTVASPGGNPAYANFSQPDFLNSLSKYGTSIKLRGQGPLQRHRTRDALYGEFCLSPNFYSHLEMKLSLEKEASVGLLNGPSEDPIPWYFDSSSFTMVAKLISYFAALLLPVIDASPVKRLDNGVGVTPALGWNNYNAGLSASADSALAAANAFIQLGLKDLGYEYINLDDGWSTTTRDADGNLVADPNKFPNGVKNVSDQIHALGLKFGLYGDSGTATCAGFPGSQGYEEQDAKLLASWGVDYWKYDNCNTPSGDSQPRYETMRDALLATGHDIVYSLCQWGVDSVWTWGASVGNSWRVGGDITNNWNSVASIAASNAGITSYSAPGGFNDYDMLEIGNGKLTAAEERAHFGLWAICKSPLLLGTDLTKIANTSLAVIRNSAVIAVNQDSLGRAASTFTPSGETAPTNGKLYPYWAGQLSDGFIVALVAADGAGTLSASFADVPDLGAGTYSWTELYSGKTGQGDGHWEGSSNEPNKRGNQLEQIDKSHGCEFNG</sequence>
<dbReference type="PRINTS" id="PR00740">
    <property type="entry name" value="GLHYDRLASE27"/>
</dbReference>
<dbReference type="EMBL" id="AHHD01000223">
    <property type="protein sequence ID" value="EKG17800.1"/>
    <property type="molecule type" value="Genomic_DNA"/>
</dbReference>
<dbReference type="AlphaFoldDB" id="K2SLY7"/>
<evidence type="ECO:0000256" key="6">
    <source>
        <dbReference type="ARBA" id="ARBA00023295"/>
    </source>
</evidence>
<evidence type="ECO:0000256" key="8">
    <source>
        <dbReference type="SAM" id="MobiDB-lite"/>
    </source>
</evidence>
<evidence type="ECO:0000313" key="10">
    <source>
        <dbReference type="EMBL" id="EKG17800.1"/>
    </source>
</evidence>
<evidence type="ECO:0000256" key="2">
    <source>
        <dbReference type="ARBA" id="ARBA00003969"/>
    </source>
</evidence>
<feature type="compositionally biased region" description="Basic and acidic residues" evidence="8">
    <location>
        <begin position="949"/>
        <end position="960"/>
    </location>
</feature>
<dbReference type="PANTHER" id="PTHR11452">
    <property type="entry name" value="ALPHA-GALACTOSIDASE/ALPHA-N-ACETYLGALACTOSAMINIDASE"/>
    <property type="match status" value="1"/>
</dbReference>
<dbReference type="InParanoid" id="K2SLY7"/>
<dbReference type="Gene3D" id="3.20.20.70">
    <property type="entry name" value="Aldolase class I"/>
    <property type="match status" value="1"/>
</dbReference>
<dbReference type="Pfam" id="PF17801">
    <property type="entry name" value="Melibiase_C"/>
    <property type="match status" value="1"/>
</dbReference>
<dbReference type="OrthoDB" id="10265409at2759"/>
<comment type="function">
    <text evidence="2">Hydrolyzes a variety of simple alpha-D-galactoside as well as more complex molecules such as oligosaccharides and polysaccharides.</text>
</comment>
<dbReference type="eggNOG" id="KOG2366">
    <property type="taxonomic scope" value="Eukaryota"/>
</dbReference>
<dbReference type="PROSITE" id="PS00512">
    <property type="entry name" value="ALPHA_GALACTOSIDASE"/>
    <property type="match status" value="1"/>
</dbReference>
<dbReference type="InterPro" id="IPR000111">
    <property type="entry name" value="Glyco_hydro_27/36_CS"/>
</dbReference>
<dbReference type="InterPro" id="IPR002241">
    <property type="entry name" value="Glyco_hydro_27"/>
</dbReference>
<feature type="region of interest" description="Disordered" evidence="8">
    <location>
        <begin position="927"/>
        <end position="960"/>
    </location>
</feature>
<dbReference type="GO" id="GO:0004557">
    <property type="term" value="F:alpha-galactosidase activity"/>
    <property type="evidence" value="ECO:0007669"/>
    <property type="project" value="UniProtKB-EC"/>
</dbReference>
<gene>
    <name evidence="10" type="ORF">MPH_04932</name>
</gene>
<evidence type="ECO:0000256" key="1">
    <source>
        <dbReference type="ARBA" id="ARBA00001255"/>
    </source>
</evidence>
<feature type="domain" description="UDENN" evidence="9">
    <location>
        <begin position="74"/>
        <end position="528"/>
    </location>
</feature>
<organism evidence="10 11">
    <name type="scientific">Macrophomina phaseolina (strain MS6)</name>
    <name type="common">Charcoal rot fungus</name>
    <dbReference type="NCBI Taxonomy" id="1126212"/>
    <lineage>
        <taxon>Eukaryota</taxon>
        <taxon>Fungi</taxon>
        <taxon>Dikarya</taxon>
        <taxon>Ascomycota</taxon>
        <taxon>Pezizomycotina</taxon>
        <taxon>Dothideomycetes</taxon>
        <taxon>Dothideomycetes incertae sedis</taxon>
        <taxon>Botryosphaeriales</taxon>
        <taxon>Botryosphaeriaceae</taxon>
        <taxon>Macrophomina</taxon>
    </lineage>
</organism>
<dbReference type="InterPro" id="IPR037516">
    <property type="entry name" value="Tripartite_DENN"/>
</dbReference>
<evidence type="ECO:0000256" key="5">
    <source>
        <dbReference type="ARBA" id="ARBA00022801"/>
    </source>
</evidence>
<keyword evidence="6 7" id="KW-0326">Glycosidase</keyword>